<feature type="compositionally biased region" description="Basic and acidic residues" evidence="1">
    <location>
        <begin position="1460"/>
        <end position="1500"/>
    </location>
</feature>
<feature type="compositionally biased region" description="Acidic residues" evidence="1">
    <location>
        <begin position="1369"/>
        <end position="1386"/>
    </location>
</feature>
<feature type="region of interest" description="Disordered" evidence="1">
    <location>
        <begin position="231"/>
        <end position="251"/>
    </location>
</feature>
<dbReference type="EMBL" id="OX395131">
    <property type="protein sequence ID" value="CAI5776929.1"/>
    <property type="molecule type" value="Genomic_DNA"/>
</dbReference>
<evidence type="ECO:0000256" key="1">
    <source>
        <dbReference type="SAM" id="MobiDB-lite"/>
    </source>
</evidence>
<feature type="region of interest" description="Disordered" evidence="1">
    <location>
        <begin position="840"/>
        <end position="889"/>
    </location>
</feature>
<feature type="compositionally biased region" description="Acidic residues" evidence="1">
    <location>
        <begin position="1575"/>
        <end position="1606"/>
    </location>
</feature>
<feature type="compositionally biased region" description="Basic and acidic residues" evidence="1">
    <location>
        <begin position="969"/>
        <end position="988"/>
    </location>
</feature>
<feature type="compositionally biased region" description="Acidic residues" evidence="1">
    <location>
        <begin position="1988"/>
        <end position="2005"/>
    </location>
</feature>
<feature type="compositionally biased region" description="Basic and acidic residues" evidence="1">
    <location>
        <begin position="1099"/>
        <end position="1134"/>
    </location>
</feature>
<feature type="compositionally biased region" description="Acidic residues" evidence="1">
    <location>
        <begin position="1661"/>
        <end position="1678"/>
    </location>
</feature>
<dbReference type="Proteomes" id="UP001178461">
    <property type="component" value="Chromosome 6"/>
</dbReference>
<dbReference type="PANTHER" id="PTHR23034:SF2">
    <property type="entry name" value="GLUTAMATE-RICH PROTEIN 3"/>
    <property type="match status" value="1"/>
</dbReference>
<name>A0AA35KG98_9SAUR</name>
<feature type="compositionally biased region" description="Basic and acidic residues" evidence="1">
    <location>
        <begin position="401"/>
        <end position="417"/>
    </location>
</feature>
<dbReference type="Pfam" id="PF15257">
    <property type="entry name" value="DUF4590"/>
    <property type="match status" value="1"/>
</dbReference>
<feature type="compositionally biased region" description="Polar residues" evidence="1">
    <location>
        <begin position="2079"/>
        <end position="2091"/>
    </location>
</feature>
<feature type="domain" description="DUF4590" evidence="2">
    <location>
        <begin position="285"/>
        <end position="398"/>
    </location>
</feature>
<feature type="compositionally biased region" description="Acidic residues" evidence="1">
    <location>
        <begin position="1209"/>
        <end position="1227"/>
    </location>
</feature>
<feature type="compositionally biased region" description="Basic and acidic residues" evidence="1">
    <location>
        <begin position="664"/>
        <end position="691"/>
    </location>
</feature>
<feature type="compositionally biased region" description="Basic residues" evidence="1">
    <location>
        <begin position="1629"/>
        <end position="1641"/>
    </location>
</feature>
<accession>A0AA35KG98</accession>
<feature type="compositionally biased region" description="Acidic residues" evidence="1">
    <location>
        <begin position="1509"/>
        <end position="1519"/>
    </location>
</feature>
<feature type="compositionally biased region" description="Basic and acidic residues" evidence="1">
    <location>
        <begin position="2051"/>
        <end position="2062"/>
    </location>
</feature>
<feature type="compositionally biased region" description="Basic and acidic residues" evidence="1">
    <location>
        <begin position="1683"/>
        <end position="1718"/>
    </location>
</feature>
<feature type="compositionally biased region" description="Basic and acidic residues" evidence="1">
    <location>
        <begin position="1319"/>
        <end position="1354"/>
    </location>
</feature>
<feature type="compositionally biased region" description="Basic and acidic residues" evidence="1">
    <location>
        <begin position="1391"/>
        <end position="1428"/>
    </location>
</feature>
<gene>
    <name evidence="3" type="ORF">PODLI_1B000255</name>
</gene>
<keyword evidence="4" id="KW-1185">Reference proteome</keyword>
<feature type="compositionally biased region" description="Basic residues" evidence="1">
    <location>
        <begin position="586"/>
        <end position="595"/>
    </location>
</feature>
<feature type="compositionally biased region" description="Low complexity" evidence="1">
    <location>
        <begin position="418"/>
        <end position="427"/>
    </location>
</feature>
<feature type="region of interest" description="Disordered" evidence="1">
    <location>
        <begin position="393"/>
        <end position="817"/>
    </location>
</feature>
<feature type="compositionally biased region" description="Acidic residues" evidence="1">
    <location>
        <begin position="479"/>
        <end position="490"/>
    </location>
</feature>
<feature type="compositionally biased region" description="Basic and acidic residues" evidence="1">
    <location>
        <begin position="1611"/>
        <end position="1628"/>
    </location>
</feature>
<feature type="compositionally biased region" description="Basic and acidic residues" evidence="1">
    <location>
        <begin position="98"/>
        <end position="116"/>
    </location>
</feature>
<feature type="compositionally biased region" description="Acidic residues" evidence="1">
    <location>
        <begin position="1063"/>
        <end position="1081"/>
    </location>
</feature>
<dbReference type="InterPro" id="IPR048257">
    <property type="entry name" value="DUF4590"/>
</dbReference>
<feature type="compositionally biased region" description="Basic and acidic residues" evidence="1">
    <location>
        <begin position="1537"/>
        <end position="1562"/>
    </location>
</feature>
<feature type="compositionally biased region" description="Acidic residues" evidence="1">
    <location>
        <begin position="1727"/>
        <end position="1737"/>
    </location>
</feature>
<feature type="compositionally biased region" description="Basic and acidic residues" evidence="1">
    <location>
        <begin position="801"/>
        <end position="810"/>
    </location>
</feature>
<feature type="compositionally biased region" description="Basic and acidic residues" evidence="1">
    <location>
        <begin position="597"/>
        <end position="611"/>
    </location>
</feature>
<feature type="region of interest" description="Disordered" evidence="1">
    <location>
        <begin position="966"/>
        <end position="1838"/>
    </location>
</feature>
<organism evidence="3 4">
    <name type="scientific">Podarcis lilfordi</name>
    <name type="common">Lilford's wall lizard</name>
    <dbReference type="NCBI Taxonomy" id="74358"/>
    <lineage>
        <taxon>Eukaryota</taxon>
        <taxon>Metazoa</taxon>
        <taxon>Chordata</taxon>
        <taxon>Craniata</taxon>
        <taxon>Vertebrata</taxon>
        <taxon>Euteleostomi</taxon>
        <taxon>Lepidosauria</taxon>
        <taxon>Squamata</taxon>
        <taxon>Bifurcata</taxon>
        <taxon>Unidentata</taxon>
        <taxon>Episquamata</taxon>
        <taxon>Laterata</taxon>
        <taxon>Lacertibaenia</taxon>
        <taxon>Lacertidae</taxon>
        <taxon>Podarcis</taxon>
    </lineage>
</organism>
<feature type="compositionally biased region" description="Low complexity" evidence="1">
    <location>
        <begin position="565"/>
        <end position="576"/>
    </location>
</feature>
<feature type="compositionally biased region" description="Acidic residues" evidence="1">
    <location>
        <begin position="783"/>
        <end position="799"/>
    </location>
</feature>
<feature type="region of interest" description="Disordered" evidence="1">
    <location>
        <begin position="98"/>
        <end position="158"/>
    </location>
</feature>
<reference evidence="3" key="1">
    <citation type="submission" date="2022-12" db="EMBL/GenBank/DDBJ databases">
        <authorList>
            <person name="Alioto T."/>
            <person name="Alioto T."/>
            <person name="Gomez Garrido J."/>
        </authorList>
    </citation>
    <scope>NUCLEOTIDE SEQUENCE</scope>
</reference>
<feature type="compositionally biased region" description="Basic and acidic residues" evidence="1">
    <location>
        <begin position="1038"/>
        <end position="1062"/>
    </location>
</feature>
<feature type="compositionally biased region" description="Acidic residues" evidence="1">
    <location>
        <begin position="1286"/>
        <end position="1314"/>
    </location>
</feature>
<sequence>MNHPHPGLLANYNSLTDKHLAGYFSNTRIRRHLRRSGLISRSGRIISEKEYQLNAMRKDHHKYIRECLAQAIFHKVLDMERHHQGEIKRKFETSARKDRIQRVKVERSRRAAEDGPRLLSPHPPTGPRNRLGRRRFGNRGQLGQLATYPRPSTAPGSIQQPVRLQPLLSCATDEPAPKAASRPKHLVYEKEHQYASGGEKGVLKSLDYSAGISPYRLPIVNNFMVPIPPPPKSEKKSGALRGRRFRPTTAPNGLEQMMKETVKFYRPQIQSNAYVTMIYLGKTVHLSYDLLDNREEIKIYQQHCGGENLCVFRAKVLEGETFQFVSKRHYGFPFSLTFYLNGMQVDRLSTCCEYKHRKGTRLGGKHGYFGLVNVERSAPCYRCIIAMGLDKKPSPPKKKIVVADEEKKEDSAKEEYSSKLPGSSSSGEESKYLRFTPAPRQQKEFVGDAQEMQVEERKRAIERALGDHEKSPRIAAIDAYDEDFEADEEKSDGKVNEEGQAGDQMKRMSKSPSDDEKDNLDHEKENKKSSLKASRASDSERDESDGYTGSDLEEERKQDRKVARSLSSSSMPYSSENDSDREMGKRGRKREKTNRHSGYESETAKTQREEGQGTDMEEEPDMGDATSKAARDVPRTSHKVRKARSQDSSPGSEEGKFVGSVHRSVRDDREKDVLGHSEHSRRGDTRSRGPSEDEDEGDGKSVKEKIAEAMEHDRLLSSEPEPSDSSTEEEEEESIAKKDKHKGDKHKVPDGASLAKESRALESQKVAGQVEHARQMVGKERALDEEELADEEGPEETALGEELRGKDVTARKAKRAGNKELAAELEEEAVVESDLDNAKKEVMHQEGKAAGGKAKAEKKLKKPKSSLGKGEKTQDEEEALGDDMESKEGKLLKGGVKDKIYPKIQLEDGSFVEAEDMAPGSNLEGVVSTDEEKAAVSGALVYGSKGVRQGVSSEMEEIVQDISGLWGGETKKTSPEVKQKKKMSRDEGSAQQKVAPWVGERFSESEAEGVVSAAEDEEMRDQGARVIRQAGRSAGKPSSEKRAGRKPHLEVREKKRISRDESSAQEELEPWEGESLSESEAEGVISAAEDEDTTAQEARTIRKADRSAVKPSSERRAGRKMYQQEKKRISRDKGAAGQKLESEVGEPLSDIEAEEAISGAEDEDTTAQEARVIRQAGRSAGKPSSQRRAGRKPHLEVREKKRISRDESSAQEELEPWEGESLSESEAEGVISAAEDEDTTAQEARTIRKAERSGVKPSSERRAGRKTHVEVRKKKRISRDAGSAQEEPEPWEGEPLSDTESEEAISGAEDEDTTAQEARTIRKADRSAVKPSSERRAGRKTYQQEKKRISRDEGAAGQKLESEVGEPLSDTEGEEAISGAEDEDTTAQEARIIRKAERSAVKPSSERRAGRKTHLEVREKKRISRDEGSAQQKVAPWVGERFSESEAEGVISGAEDEEMRDQGARVIRKADRSAVKASSERRAGRKTHQQEKKRISRDEGAAGQKLESEVDEPLSESEAEGVISGAEDEDTTAQEARVIRKTERSAVKPSSERRAERKTHVELRKKKRISRDEGSAQEEPEPWEGEPLSDTEGEEAISGAEDEDTTAQEARTIRKAERSAVKPSSERRAGRRTHQQGKKRISRDEGSAGQKLESEVGEPLSDIEAEEAISGAEDEDTTAQEARVIRKAERSAVKPSSERRAGRKMYQQEKKRISRDEGSAGQKLESEVDEPLSESEAEGVISAAEDEHTTAQETRVIRKAERSGVKTSSERRAGRRATLEGVVASAEGTVEEEDLIEEEGEEVEEGGTEVILGSGVAAPKQKQRVGRRKTEAEGEEVDFEETKAGRKVAIRRRTEAEVSGIERERGSLSMAHEKEIAHGMTITGTPRVAGVTEASHLSEPFTQKAALAEGGMGSKVSFQDEVEKTPKETVAGKMSPDLEVQVEDASDEVEKEEEAYYTGEPTITLRDVEEALLAGMQKLIEQVSFMSEEVEEEEEEEPKELEGEVSVEEAQMLSHKEEAGRKEVFAAVVKRKTWGAQSDKAMEAGTEEPVEEKYRNEQRITGEEESPEENLPVKEIVPSNAQQPEGQPPVNFTLQMISLESSRTSD</sequence>
<feature type="region of interest" description="Disordered" evidence="1">
    <location>
        <begin position="2035"/>
        <end position="2091"/>
    </location>
</feature>
<dbReference type="InterPro" id="IPR027962">
    <property type="entry name" value="ERICH3"/>
</dbReference>
<feature type="compositionally biased region" description="Basic and acidic residues" evidence="1">
    <location>
        <begin position="454"/>
        <end position="472"/>
    </location>
</feature>
<feature type="compositionally biased region" description="Basic and acidic residues" evidence="1">
    <location>
        <begin position="1745"/>
        <end position="1772"/>
    </location>
</feature>
<evidence type="ECO:0000313" key="3">
    <source>
        <dbReference type="EMBL" id="CAI5776929.1"/>
    </source>
</evidence>
<feature type="compositionally biased region" description="Basic and acidic residues" evidence="1">
    <location>
        <begin position="1245"/>
        <end position="1270"/>
    </location>
</feature>
<feature type="compositionally biased region" description="Basic and acidic residues" evidence="1">
    <location>
        <begin position="698"/>
        <end position="716"/>
    </location>
</feature>
<dbReference type="PANTHER" id="PTHR23034">
    <property type="entry name" value="GLUTAMATE-RICH PROTEIN 3"/>
    <property type="match status" value="1"/>
</dbReference>
<protein>
    <recommendedName>
        <fullName evidence="2">DUF4590 domain-containing protein</fullName>
    </recommendedName>
</protein>
<feature type="compositionally biased region" description="Acidic residues" evidence="1">
    <location>
        <begin position="1789"/>
        <end position="1807"/>
    </location>
</feature>
<feature type="compositionally biased region" description="Basic and acidic residues" evidence="1">
    <location>
        <begin position="771"/>
        <end position="782"/>
    </location>
</feature>
<feature type="compositionally biased region" description="Acidic residues" evidence="1">
    <location>
        <begin position="874"/>
        <end position="883"/>
    </location>
</feature>
<feature type="compositionally biased region" description="Basic and acidic residues" evidence="1">
    <location>
        <begin position="519"/>
        <end position="528"/>
    </location>
</feature>
<feature type="region of interest" description="Disordered" evidence="1">
    <location>
        <begin position="1986"/>
        <end position="2005"/>
    </location>
</feature>
<evidence type="ECO:0000259" key="2">
    <source>
        <dbReference type="Pfam" id="PF15257"/>
    </source>
</evidence>
<evidence type="ECO:0000313" key="4">
    <source>
        <dbReference type="Proteomes" id="UP001178461"/>
    </source>
</evidence>
<feature type="compositionally biased region" description="Basic and acidic residues" evidence="1">
    <location>
        <begin position="1193"/>
        <end position="1208"/>
    </location>
</feature>
<proteinExistence type="predicted"/>
<feature type="compositionally biased region" description="Acidic residues" evidence="1">
    <location>
        <begin position="1149"/>
        <end position="1166"/>
    </location>
</feature>